<accession>A0ABQ7GU26</accession>
<proteinExistence type="predicted"/>
<comment type="caution">
    <text evidence="1">The sequence shown here is derived from an EMBL/GenBank/DDBJ whole genome shotgun (WGS) entry which is preliminary data.</text>
</comment>
<evidence type="ECO:0000313" key="1">
    <source>
        <dbReference type="EMBL" id="KAF5838116.1"/>
    </source>
</evidence>
<evidence type="ECO:0008006" key="3">
    <source>
        <dbReference type="Google" id="ProtNLM"/>
    </source>
</evidence>
<keyword evidence="2" id="KW-1185">Reference proteome</keyword>
<protein>
    <recommendedName>
        <fullName evidence="3">Secreted protein</fullName>
    </recommendedName>
</protein>
<organism evidence="1 2">
    <name type="scientific">Dunaliella salina</name>
    <name type="common">Green alga</name>
    <name type="synonym">Protococcus salinus</name>
    <dbReference type="NCBI Taxonomy" id="3046"/>
    <lineage>
        <taxon>Eukaryota</taxon>
        <taxon>Viridiplantae</taxon>
        <taxon>Chlorophyta</taxon>
        <taxon>core chlorophytes</taxon>
        <taxon>Chlorophyceae</taxon>
        <taxon>CS clade</taxon>
        <taxon>Chlamydomonadales</taxon>
        <taxon>Dunaliellaceae</taxon>
        <taxon>Dunaliella</taxon>
    </lineage>
</organism>
<dbReference type="Proteomes" id="UP000815325">
    <property type="component" value="Unassembled WGS sequence"/>
</dbReference>
<sequence>MPHRFAVWSGSMCTARRLAPSSYTSACTAMVERHAVISASTSSMIAMSSNLSLLVQPSRCLKLHTVAQSKQDASMVSGRAAFGDS</sequence>
<dbReference type="EMBL" id="MU069590">
    <property type="protein sequence ID" value="KAF5838116.1"/>
    <property type="molecule type" value="Genomic_DNA"/>
</dbReference>
<reference evidence="1" key="1">
    <citation type="submission" date="2017-08" db="EMBL/GenBank/DDBJ databases">
        <authorList>
            <person name="Polle J.E."/>
            <person name="Barry K."/>
            <person name="Cushman J."/>
            <person name="Schmutz J."/>
            <person name="Tran D."/>
            <person name="Hathwaick L.T."/>
            <person name="Yim W.C."/>
            <person name="Jenkins J."/>
            <person name="Mckie-Krisberg Z.M."/>
            <person name="Prochnik S."/>
            <person name="Lindquist E."/>
            <person name="Dockter R.B."/>
            <person name="Adam C."/>
            <person name="Molina H."/>
            <person name="Bunkerborg J."/>
            <person name="Jin E."/>
            <person name="Buchheim M."/>
            <person name="Magnuson J."/>
        </authorList>
    </citation>
    <scope>NUCLEOTIDE SEQUENCE</scope>
    <source>
        <strain evidence="1">CCAP 19/18</strain>
    </source>
</reference>
<evidence type="ECO:0000313" key="2">
    <source>
        <dbReference type="Proteomes" id="UP000815325"/>
    </source>
</evidence>
<name>A0ABQ7GU26_DUNSA</name>
<gene>
    <name evidence="1" type="ORF">DUNSADRAFT_3366</name>
</gene>